<proteinExistence type="predicted"/>
<evidence type="ECO:0000313" key="2">
    <source>
        <dbReference type="Proteomes" id="UP000034835"/>
    </source>
</evidence>
<name>A0A0G1JJZ2_9BACT</name>
<reference evidence="1 2" key="1">
    <citation type="journal article" date="2015" name="Nature">
        <title>rRNA introns, odd ribosomes, and small enigmatic genomes across a large radiation of phyla.</title>
        <authorList>
            <person name="Brown C.T."/>
            <person name="Hug L.A."/>
            <person name="Thomas B.C."/>
            <person name="Sharon I."/>
            <person name="Castelle C.J."/>
            <person name="Singh A."/>
            <person name="Wilkins M.J."/>
            <person name="Williams K.H."/>
            <person name="Banfield J.F."/>
        </authorList>
    </citation>
    <scope>NUCLEOTIDE SEQUENCE [LARGE SCALE GENOMIC DNA]</scope>
</reference>
<gene>
    <name evidence="1" type="ORF">UW68_C0058G0005</name>
</gene>
<sequence>MCNNLLMITKETINVLNFPELRMATSRKREDAVRQEEALADTKLLREFAMENGLKDEVFELFLEEALIHQHYYMDTHDDIHLVGMKQVVRQAETYLKANDLTHWESRLARFLGRISDYEQKYHIAADFYKEATTKVHIDPKYPNNRAMGFEYEGFLIIDELHLGNTEQAILMAEKLYQNYDKADEGRQLKEKDYTTWAIWRSGLLINLCRTLIKLGKLETYKEKISEWLRLAENDLQPAENIKTWSDFGFRKNEIAKIRESL</sequence>
<dbReference type="STRING" id="1618384.UW68_C0058G0005"/>
<comment type="caution">
    <text evidence="1">The sequence shown here is derived from an EMBL/GenBank/DDBJ whole genome shotgun (WGS) entry which is preliminary data.</text>
</comment>
<accession>A0A0G1JJZ2</accession>
<dbReference type="Proteomes" id="UP000034835">
    <property type="component" value="Unassembled WGS sequence"/>
</dbReference>
<evidence type="ECO:0000313" key="1">
    <source>
        <dbReference type="EMBL" id="KKT71698.1"/>
    </source>
</evidence>
<dbReference type="AlphaFoldDB" id="A0A0G1JJZ2"/>
<organism evidence="1 2">
    <name type="scientific">Candidatus Collierbacteria bacterium GW2011_GWB1_44_6</name>
    <dbReference type="NCBI Taxonomy" id="1618384"/>
    <lineage>
        <taxon>Bacteria</taxon>
        <taxon>Candidatus Collieribacteriota</taxon>
    </lineage>
</organism>
<protein>
    <submittedName>
        <fullName evidence="1">Uncharacterized protein</fullName>
    </submittedName>
</protein>
<dbReference type="EMBL" id="LCJG01000058">
    <property type="protein sequence ID" value="KKT71698.1"/>
    <property type="molecule type" value="Genomic_DNA"/>
</dbReference>